<reference evidence="1 2" key="1">
    <citation type="submission" date="2017-09" db="EMBL/GenBank/DDBJ databases">
        <title>Bacterial strain isolated from the female urinary microbiota.</title>
        <authorList>
            <person name="Thomas-White K."/>
            <person name="Kumar N."/>
            <person name="Forster S."/>
            <person name="Putonti C."/>
            <person name="Lawley T."/>
            <person name="Wolfe A.J."/>
        </authorList>
    </citation>
    <scope>NUCLEOTIDE SEQUENCE [LARGE SCALE GENOMIC DNA]</scope>
    <source>
        <strain evidence="1 2">UMB1301</strain>
    </source>
</reference>
<sequence length="121" mass="13583">MKDFVVETLEKHANTDAYEPVEPGIYRNLSQDEYSVALTFTSEEGEGQYPLEDLLDKFFVHVSDFITDPEKLEEAGNRITLEFSGDLDDVQKVAQLVGKTVRNEEAEVDGNAVVRLVIDDA</sequence>
<dbReference type="AlphaFoldDB" id="A0A2N6VPM9"/>
<evidence type="ECO:0000313" key="2">
    <source>
        <dbReference type="Proteomes" id="UP000235598"/>
    </source>
</evidence>
<evidence type="ECO:0000313" key="1">
    <source>
        <dbReference type="EMBL" id="PMD06095.1"/>
    </source>
</evidence>
<organism evidence="1 2">
    <name type="scientific">Brevibacterium paucivorans</name>
    <dbReference type="NCBI Taxonomy" id="170994"/>
    <lineage>
        <taxon>Bacteria</taxon>
        <taxon>Bacillati</taxon>
        <taxon>Actinomycetota</taxon>
        <taxon>Actinomycetes</taxon>
        <taxon>Micrococcales</taxon>
        <taxon>Brevibacteriaceae</taxon>
        <taxon>Brevibacterium</taxon>
    </lineage>
</organism>
<dbReference type="RefSeq" id="WP_102237750.1">
    <property type="nucleotide sequence ID" value="NZ_PNHK01000001.1"/>
</dbReference>
<gene>
    <name evidence="1" type="ORF">CJ199_01475</name>
</gene>
<name>A0A2N6VPM9_9MICO</name>
<comment type="caution">
    <text evidence="1">The sequence shown here is derived from an EMBL/GenBank/DDBJ whole genome shotgun (WGS) entry which is preliminary data.</text>
</comment>
<accession>A0A2N6VPM9</accession>
<dbReference type="OrthoDB" id="5192882at2"/>
<proteinExistence type="predicted"/>
<protein>
    <submittedName>
        <fullName evidence="1">Uncharacterized protein</fullName>
    </submittedName>
</protein>
<dbReference type="Proteomes" id="UP000235598">
    <property type="component" value="Unassembled WGS sequence"/>
</dbReference>
<dbReference type="EMBL" id="PNHK01000001">
    <property type="protein sequence ID" value="PMD06095.1"/>
    <property type="molecule type" value="Genomic_DNA"/>
</dbReference>